<reference evidence="1 2" key="1">
    <citation type="submission" date="2016-09" db="EMBL/GenBank/DDBJ databases">
        <title>Extensive genetic diversity and differential bi-allelic expression allows diatom success in the polar Southern Ocean.</title>
        <authorList>
            <consortium name="DOE Joint Genome Institute"/>
            <person name="Mock T."/>
            <person name="Otillar R.P."/>
            <person name="Strauss J."/>
            <person name="Dupont C."/>
            <person name="Frickenhaus S."/>
            <person name="Maumus F."/>
            <person name="Mcmullan M."/>
            <person name="Sanges R."/>
            <person name="Schmutz J."/>
            <person name="Toseland A."/>
            <person name="Valas R."/>
            <person name="Veluchamy A."/>
            <person name="Ward B.J."/>
            <person name="Allen A."/>
            <person name="Barry K."/>
            <person name="Falciatore A."/>
            <person name="Ferrante M."/>
            <person name="Fortunato A.E."/>
            <person name="Gloeckner G."/>
            <person name="Gruber A."/>
            <person name="Hipkin R."/>
            <person name="Janech M."/>
            <person name="Kroth P."/>
            <person name="Leese F."/>
            <person name="Lindquist E."/>
            <person name="Lyon B.R."/>
            <person name="Martin J."/>
            <person name="Mayer C."/>
            <person name="Parker M."/>
            <person name="Quesneville H."/>
            <person name="Raymond J."/>
            <person name="Uhlig C."/>
            <person name="Valentin K.U."/>
            <person name="Worden A.Z."/>
            <person name="Armbrust E.V."/>
            <person name="Bowler C."/>
            <person name="Green B."/>
            <person name="Moulton V."/>
            <person name="Van Oosterhout C."/>
            <person name="Grigoriev I."/>
        </authorList>
    </citation>
    <scope>NUCLEOTIDE SEQUENCE [LARGE SCALE GENOMIC DNA]</scope>
    <source>
        <strain evidence="1 2">CCMP1102</strain>
    </source>
</reference>
<sequence length="491" mass="57064">MNEVAMKRLLEQAAYYRCIVYDLTGGNNNYNNVQEEVEDMTEATNRRVEELQVQLELHLARLEHHRPYFEALERPMNRRMELGPFVDNDDDDDDDIIDIADMRGDIDDDDNTNDDIDGDAFEIGNRMRRRINLRNHRRHRLYGGRRAVRRGLTFAQKSYRHYTGPFDIPKSDPNLEHRRRWLKQEFAIHDNDDEEEEEKRCVLCKPMVRLLLMITEQTKYTKNLGRTDHNEREAIHIRQNPVCDTRKLMSSNFKGHGITPELLMLKRIKACIGWAIHGVVMEFIDGSTRGGYDCHVASLYDDEQIRKRQGTEWIDVAEGDYVISVSGHHLARQCFLCHTLRFEMASGRVIEFASSHEPWKGGAFQYELPESALLQFVSFRNGKCIGVTATETRLHLPLRSTAQVQQHLPTSPHQDTFRTIQLCIQRYENNRVQAGERPLGRDMWSKVLYEYLKGSDLQSYEESTLGQLKACQRDASYKKCLGLVALASANK</sequence>
<dbReference type="Proteomes" id="UP000095751">
    <property type="component" value="Unassembled WGS sequence"/>
</dbReference>
<gene>
    <name evidence="1" type="ORF">FRACYDRAFT_241411</name>
</gene>
<dbReference type="KEGG" id="fcy:FRACYDRAFT_241411"/>
<protein>
    <submittedName>
        <fullName evidence="1">Uncharacterized protein</fullName>
    </submittedName>
</protein>
<keyword evidence="2" id="KW-1185">Reference proteome</keyword>
<name>A0A1E7F9P2_9STRA</name>
<accession>A0A1E7F9P2</accession>
<dbReference type="AlphaFoldDB" id="A0A1E7F9P2"/>
<proteinExistence type="predicted"/>
<evidence type="ECO:0000313" key="2">
    <source>
        <dbReference type="Proteomes" id="UP000095751"/>
    </source>
</evidence>
<dbReference type="InParanoid" id="A0A1E7F9P2"/>
<organism evidence="1 2">
    <name type="scientific">Fragilariopsis cylindrus CCMP1102</name>
    <dbReference type="NCBI Taxonomy" id="635003"/>
    <lineage>
        <taxon>Eukaryota</taxon>
        <taxon>Sar</taxon>
        <taxon>Stramenopiles</taxon>
        <taxon>Ochrophyta</taxon>
        <taxon>Bacillariophyta</taxon>
        <taxon>Bacillariophyceae</taxon>
        <taxon>Bacillariophycidae</taxon>
        <taxon>Bacillariales</taxon>
        <taxon>Bacillariaceae</taxon>
        <taxon>Fragilariopsis</taxon>
    </lineage>
</organism>
<evidence type="ECO:0000313" key="1">
    <source>
        <dbReference type="EMBL" id="OEU14854.1"/>
    </source>
</evidence>
<dbReference type="EMBL" id="KV784360">
    <property type="protein sequence ID" value="OEU14854.1"/>
    <property type="molecule type" value="Genomic_DNA"/>
</dbReference>